<dbReference type="Pfam" id="PF02163">
    <property type="entry name" value="Peptidase_M50"/>
    <property type="match status" value="1"/>
</dbReference>
<dbReference type="InterPro" id="IPR044537">
    <property type="entry name" value="Rip2-like"/>
</dbReference>
<accession>A0ABV5KJT6</accession>
<dbReference type="Proteomes" id="UP001589747">
    <property type="component" value="Unassembled WGS sequence"/>
</dbReference>
<evidence type="ECO:0000256" key="13">
    <source>
        <dbReference type="SAM" id="Phobius"/>
    </source>
</evidence>
<feature type="transmembrane region" description="Helical" evidence="13">
    <location>
        <begin position="86"/>
        <end position="113"/>
    </location>
</feature>
<feature type="domain" description="Peptidase M50" evidence="14">
    <location>
        <begin position="14"/>
        <end position="187"/>
    </location>
</feature>
<dbReference type="RefSeq" id="WP_377491453.1">
    <property type="nucleotide sequence ID" value="NZ_JBHMDO010000010.1"/>
</dbReference>
<evidence type="ECO:0000256" key="7">
    <source>
        <dbReference type="ARBA" id="ARBA00022723"/>
    </source>
</evidence>
<keyword evidence="9" id="KW-0862">Zinc</keyword>
<feature type="transmembrane region" description="Helical" evidence="13">
    <location>
        <begin position="201"/>
        <end position="220"/>
    </location>
</feature>
<keyword evidence="8" id="KW-0378">Hydrolase</keyword>
<evidence type="ECO:0000256" key="10">
    <source>
        <dbReference type="ARBA" id="ARBA00022989"/>
    </source>
</evidence>
<gene>
    <name evidence="15" type="ORF">ACFFSY_06150</name>
</gene>
<comment type="caution">
    <text evidence="15">The sequence shown here is derived from an EMBL/GenBank/DDBJ whole genome shotgun (WGS) entry which is preliminary data.</text>
</comment>
<feature type="transmembrane region" description="Helical" evidence="13">
    <location>
        <begin position="176"/>
        <end position="194"/>
    </location>
</feature>
<comment type="cofactor">
    <cofactor evidence="1">
        <name>Zn(2+)</name>
        <dbReference type="ChEBI" id="CHEBI:29105"/>
    </cofactor>
</comment>
<comment type="subcellular location">
    <subcellularLocation>
        <location evidence="2">Cell membrane</location>
        <topology evidence="2">Multi-pass membrane protein</topology>
    </subcellularLocation>
</comment>
<evidence type="ECO:0000256" key="9">
    <source>
        <dbReference type="ARBA" id="ARBA00022833"/>
    </source>
</evidence>
<feature type="transmembrane region" description="Helical" evidence="13">
    <location>
        <begin position="53"/>
        <end position="71"/>
    </location>
</feature>
<keyword evidence="5 15" id="KW-0645">Protease</keyword>
<keyword evidence="4" id="KW-1003">Cell membrane</keyword>
<evidence type="ECO:0000313" key="16">
    <source>
        <dbReference type="Proteomes" id="UP001589747"/>
    </source>
</evidence>
<evidence type="ECO:0000256" key="11">
    <source>
        <dbReference type="ARBA" id="ARBA00023049"/>
    </source>
</evidence>
<keyword evidence="10 13" id="KW-1133">Transmembrane helix</keyword>
<feature type="transmembrane region" description="Helical" evidence="13">
    <location>
        <begin position="133"/>
        <end position="150"/>
    </location>
</feature>
<dbReference type="InterPro" id="IPR008915">
    <property type="entry name" value="Peptidase_M50"/>
</dbReference>
<evidence type="ECO:0000256" key="1">
    <source>
        <dbReference type="ARBA" id="ARBA00001947"/>
    </source>
</evidence>
<evidence type="ECO:0000256" key="6">
    <source>
        <dbReference type="ARBA" id="ARBA00022692"/>
    </source>
</evidence>
<dbReference type="CDD" id="cd06158">
    <property type="entry name" value="S2P-M50_like_1"/>
    <property type="match status" value="1"/>
</dbReference>
<evidence type="ECO:0000256" key="3">
    <source>
        <dbReference type="ARBA" id="ARBA00007931"/>
    </source>
</evidence>
<evidence type="ECO:0000256" key="4">
    <source>
        <dbReference type="ARBA" id="ARBA00022475"/>
    </source>
</evidence>
<dbReference type="PANTHER" id="PTHR35864">
    <property type="entry name" value="ZINC METALLOPROTEASE MJ0611-RELATED"/>
    <property type="match status" value="1"/>
</dbReference>
<evidence type="ECO:0000256" key="5">
    <source>
        <dbReference type="ARBA" id="ARBA00022670"/>
    </source>
</evidence>
<keyword evidence="6 13" id="KW-0812">Transmembrane</keyword>
<keyword evidence="7" id="KW-0479">Metal-binding</keyword>
<comment type="similarity">
    <text evidence="3">Belongs to the peptidase M50B family.</text>
</comment>
<keyword evidence="11" id="KW-0482">Metalloprotease</keyword>
<evidence type="ECO:0000256" key="2">
    <source>
        <dbReference type="ARBA" id="ARBA00004651"/>
    </source>
</evidence>
<proteinExistence type="inferred from homology"/>
<dbReference type="GO" id="GO:0006508">
    <property type="term" value="P:proteolysis"/>
    <property type="evidence" value="ECO:0007669"/>
    <property type="project" value="UniProtKB-KW"/>
</dbReference>
<sequence>MNFLWYPLEDLPFIFIVLVLAFSIHEFAHAYSAYKFGDRTAYDAGRVTLNPRAHLDVLGTILILIAGFGWAKPVPVNRGRFKYPRLMGIVVSAVGPLSNLLLAVVGILAVFLLNEFGVLESASVGVRQAIGHFTYYLITMNILLFLFNLLPLPPLDGYRIIQDLVPLRVRYTMDQHAQWGIFVFLLIVFIPPLREQTLDPLFALWFDIFYNTVLLFQHVFDPVPWGQLWSDFFGLSGASL</sequence>
<evidence type="ECO:0000313" key="15">
    <source>
        <dbReference type="EMBL" id="MFB9325501.1"/>
    </source>
</evidence>
<keyword evidence="12 13" id="KW-0472">Membrane</keyword>
<evidence type="ECO:0000259" key="14">
    <source>
        <dbReference type="Pfam" id="PF02163"/>
    </source>
</evidence>
<feature type="transmembrane region" description="Helical" evidence="13">
    <location>
        <begin position="12"/>
        <end position="32"/>
    </location>
</feature>
<dbReference type="EMBL" id="JBHMDO010000010">
    <property type="protein sequence ID" value="MFB9325501.1"/>
    <property type="molecule type" value="Genomic_DNA"/>
</dbReference>
<evidence type="ECO:0000256" key="8">
    <source>
        <dbReference type="ARBA" id="ARBA00022801"/>
    </source>
</evidence>
<keyword evidence="16" id="KW-1185">Reference proteome</keyword>
<name>A0ABV5KJT6_9BACL</name>
<organism evidence="15 16">
    <name type="scientific">Paenibacillus aurantiacus</name>
    <dbReference type="NCBI Taxonomy" id="1936118"/>
    <lineage>
        <taxon>Bacteria</taxon>
        <taxon>Bacillati</taxon>
        <taxon>Bacillota</taxon>
        <taxon>Bacilli</taxon>
        <taxon>Bacillales</taxon>
        <taxon>Paenibacillaceae</taxon>
        <taxon>Paenibacillus</taxon>
    </lineage>
</organism>
<dbReference type="GO" id="GO:0008233">
    <property type="term" value="F:peptidase activity"/>
    <property type="evidence" value="ECO:0007669"/>
    <property type="project" value="UniProtKB-KW"/>
</dbReference>
<dbReference type="PANTHER" id="PTHR35864:SF1">
    <property type="entry name" value="ZINC METALLOPROTEASE YWHC-RELATED"/>
    <property type="match status" value="1"/>
</dbReference>
<dbReference type="InterPro" id="IPR052348">
    <property type="entry name" value="Metallopeptidase_M50B"/>
</dbReference>
<reference evidence="15 16" key="1">
    <citation type="submission" date="2024-09" db="EMBL/GenBank/DDBJ databases">
        <authorList>
            <person name="Sun Q."/>
            <person name="Mori K."/>
        </authorList>
    </citation>
    <scope>NUCLEOTIDE SEQUENCE [LARGE SCALE GENOMIC DNA]</scope>
    <source>
        <strain evidence="15 16">TISTR 2452</strain>
    </source>
</reference>
<evidence type="ECO:0000256" key="12">
    <source>
        <dbReference type="ARBA" id="ARBA00023136"/>
    </source>
</evidence>
<protein>
    <submittedName>
        <fullName evidence="15">Site-2 protease family protein</fullName>
    </submittedName>
</protein>